<comment type="caution">
    <text evidence="1">The sequence shown here is derived from an EMBL/GenBank/DDBJ whole genome shotgun (WGS) entry which is preliminary data.</text>
</comment>
<dbReference type="EMBL" id="QGKV02001507">
    <property type="protein sequence ID" value="KAF3528247.1"/>
    <property type="molecule type" value="Genomic_DNA"/>
</dbReference>
<proteinExistence type="predicted"/>
<gene>
    <name evidence="1" type="ORF">DY000_02039662</name>
</gene>
<organism evidence="1 2">
    <name type="scientific">Brassica cretica</name>
    <name type="common">Mustard</name>
    <dbReference type="NCBI Taxonomy" id="69181"/>
    <lineage>
        <taxon>Eukaryota</taxon>
        <taxon>Viridiplantae</taxon>
        <taxon>Streptophyta</taxon>
        <taxon>Embryophyta</taxon>
        <taxon>Tracheophyta</taxon>
        <taxon>Spermatophyta</taxon>
        <taxon>Magnoliopsida</taxon>
        <taxon>eudicotyledons</taxon>
        <taxon>Gunneridae</taxon>
        <taxon>Pentapetalae</taxon>
        <taxon>rosids</taxon>
        <taxon>malvids</taxon>
        <taxon>Brassicales</taxon>
        <taxon>Brassicaceae</taxon>
        <taxon>Brassiceae</taxon>
        <taxon>Brassica</taxon>
    </lineage>
</organism>
<evidence type="ECO:0000313" key="1">
    <source>
        <dbReference type="EMBL" id="KAF3528247.1"/>
    </source>
</evidence>
<name>A0ABQ7B7F3_BRACR</name>
<accession>A0ABQ7B7F3</accession>
<dbReference type="Proteomes" id="UP000266723">
    <property type="component" value="Unassembled WGS sequence"/>
</dbReference>
<protein>
    <submittedName>
        <fullName evidence="1">Uncharacterized protein</fullName>
    </submittedName>
</protein>
<keyword evidence="2" id="KW-1185">Reference proteome</keyword>
<reference evidence="1 2" key="1">
    <citation type="journal article" date="2020" name="BMC Genomics">
        <title>Intraspecific diversification of the crop wild relative Brassica cretica Lam. using demographic model selection.</title>
        <authorList>
            <person name="Kioukis A."/>
            <person name="Michalopoulou V.A."/>
            <person name="Briers L."/>
            <person name="Pirintsos S."/>
            <person name="Studholme D.J."/>
            <person name="Pavlidis P."/>
            <person name="Sarris P.F."/>
        </authorList>
    </citation>
    <scope>NUCLEOTIDE SEQUENCE [LARGE SCALE GENOMIC DNA]</scope>
    <source>
        <strain evidence="2">cv. PFS-1207/04</strain>
    </source>
</reference>
<sequence length="149" mass="16938">MGKATRFGILESKTKMLIILQPGTAGDALLLFPQRSDQDKVVTKVNFQVNFTWRLPGMLLPMAVYMGVEGRLRVVISVFDTMPRDVRDQCAGFRARPRSNHGFRGCMTTLTYVSCIVFDLIPSRFKVRDMFSAYVTCMVGVEHLFEDNF</sequence>
<evidence type="ECO:0000313" key="2">
    <source>
        <dbReference type="Proteomes" id="UP000266723"/>
    </source>
</evidence>